<keyword evidence="1" id="KW-0723">Serine/threonine-protein kinase</keyword>
<dbReference type="Gene3D" id="3.30.200.20">
    <property type="entry name" value="Phosphorylase Kinase, domain 1"/>
    <property type="match status" value="1"/>
</dbReference>
<evidence type="ECO:0000313" key="11">
    <source>
        <dbReference type="EMBL" id="GFG28218.1"/>
    </source>
</evidence>
<feature type="region of interest" description="Disordered" evidence="9">
    <location>
        <begin position="896"/>
        <end position="991"/>
    </location>
</feature>
<feature type="domain" description="Protein kinase" evidence="10">
    <location>
        <begin position="38"/>
        <end position="296"/>
    </location>
</feature>
<sequence length="1508" mass="171123">MSFLSNLKKVLHLGGANEAKKKKVFNNIKMDCNPEDFWEMVGELGDGAFGKVYKAQNLQNGHFAAAKMCALQGEDDLSDFMIEIDILSECKHPNIVELHEAFFNDGKLWMLIEYCDGGALDSIMVELEKPLTEPQIAFVCQQMCKGLGFLHQSKVIHRDLKAGNVLLTMAGGVKLADFGVSAKNKFTMQKHDTFIGTPYWMAPEVVLCETFRDNPYDFKVDIWSLGITLIEFAQMEPPNHEMSPMRVLLKIQKSDPPKLDQPSKWSRDFNDFIAKCLTKDPSQRPTADELLKCPFINCTLDSKPIRDLLLEYKAEVVEEELLDEEAEEHRTSQLPLDLDTGEDDSASLKSDTDVKMPEVGASSELKDEAEGLKREAERETDTSERKKRKWEEESDPTASDNNKITVTKKLSEGAEKRSSREKGPAPPPPIVAAKTEELGTLEVKESGSSSSPDTKLGTGLSESLFRPEASSVQSESGKQSPSTIQQESSSPVLPANGIAASTPIIRPSVGRDSSREGSEEEQEEEQNQEEEEEEEDKLTDKVELSATKTCDRIDDCVVAVDKLTPNIALVTAIPEDKPDKVARSASGDITVFSVVSIKCVTTHVPPYSSPALATTKTHLYYYVIYFRIFSPVTSVTHIFLFIGSTLIDAVHLEPKLNKSTVTITSDLHEDMNSSTSCGNVTQVTVVTTHPPVLLPPVDSSTPVKPHSGTSAVSPAVTVTAGGDNSEVIIVANETNKTQINESSTDDDQYNLLDSLEYVSQPQDRPISIIKGKKLDESEVLIVSPSFVNHLQDTSHVSVVTVGEEKERVKDSASGDGIGIRTPSLHGDGRSSKSDSGPEDDSIRTSILVEGMTLCATDVDQLTEIKRLNGDVVGSSRQDSEEVLIVSKDKMNYAVSSLKEKNSSPECYESSAAESRSQSESGSTRSSGQRTPPYAVFRSDAESVSTTISQDSRGSNKENKPGLESRNSGDLDDEIVLRRKPEYNKEANRSGRTKEDIQMMNLKKKTRKRTRKFEIDGVVVTTTTSKVIYGDEENGKVYDDHIFRKQELRELKMLQKQEQKQFQDLSFKSQFCKEQQDKRFEQEKMTLLRAYESDLDTLVRQQRQQVEKAEMQQEADLRVSSKKIRAEQERELKQFRDGLKQELRLLKQEVDLMPKDKRKNTFRVRKEKLETDHEEREKLFLEKLNENHESSLRRLSDSHREKIALMERQFLQQKQQLLRAREAAIWELEERQIHEKQQLAKRQLKDIFFLQRHQMLIRHEKELEQIKRMNQRKEEELIKRQAVEKRALPKRIRTEMKAREMMFRESMRISMASPPDPDEERDKLKKFQENEKKRYRAEQTRFEVKHTRQLEELRATSEATIKELEQLQNEKRKMLMEHETMKLKEQEEAYSRELKEWKGQLKPRKQHLEMEFARARELLQYSGISVEKVSAQDQNRLSISNLPDDFHVPRPSLSSSSTLSSLPHTPVVEHKDHRLSSVSASNSEPNSPFTLPRVSHVRRSPSSMTLNKY</sequence>
<dbReference type="FunFam" id="1.10.510.10:FF:001091">
    <property type="entry name" value="STE family protein kinase"/>
    <property type="match status" value="1"/>
</dbReference>
<dbReference type="InterPro" id="IPR000719">
    <property type="entry name" value="Prot_kinase_dom"/>
</dbReference>
<feature type="compositionally biased region" description="Polar residues" evidence="9">
    <location>
        <begin position="396"/>
        <end position="405"/>
    </location>
</feature>
<dbReference type="InterPro" id="IPR011009">
    <property type="entry name" value="Kinase-like_dom_sf"/>
</dbReference>
<dbReference type="Pfam" id="PF12474">
    <property type="entry name" value="PKK"/>
    <property type="match status" value="2"/>
</dbReference>
<dbReference type="Pfam" id="PF00069">
    <property type="entry name" value="Pkinase"/>
    <property type="match status" value="1"/>
</dbReference>
<dbReference type="FunCoup" id="A0A6L2PD12">
    <property type="interactions" value="878"/>
</dbReference>
<evidence type="ECO:0000313" key="12">
    <source>
        <dbReference type="Proteomes" id="UP000502823"/>
    </source>
</evidence>
<feature type="compositionally biased region" description="Acidic residues" evidence="9">
    <location>
        <begin position="518"/>
        <end position="537"/>
    </location>
</feature>
<dbReference type="InterPro" id="IPR017441">
    <property type="entry name" value="Protein_kinase_ATP_BS"/>
</dbReference>
<evidence type="ECO:0000256" key="2">
    <source>
        <dbReference type="ARBA" id="ARBA00022553"/>
    </source>
</evidence>
<feature type="compositionally biased region" description="Polar residues" evidence="9">
    <location>
        <begin position="941"/>
        <end position="952"/>
    </location>
</feature>
<dbReference type="InParanoid" id="A0A6L2PD12"/>
<dbReference type="CDD" id="cd06611">
    <property type="entry name" value="STKc_SLK_like"/>
    <property type="match status" value="1"/>
</dbReference>
<dbReference type="InterPro" id="IPR008271">
    <property type="entry name" value="Ser/Thr_kinase_AS"/>
</dbReference>
<feature type="region of interest" description="Disordered" evidence="9">
    <location>
        <begin position="1440"/>
        <end position="1508"/>
    </location>
</feature>
<dbReference type="GO" id="GO:0005524">
    <property type="term" value="F:ATP binding"/>
    <property type="evidence" value="ECO:0007669"/>
    <property type="project" value="UniProtKB-UniRule"/>
</dbReference>
<dbReference type="Gene3D" id="1.10.510.10">
    <property type="entry name" value="Transferase(Phosphotransferase) domain 1"/>
    <property type="match status" value="1"/>
</dbReference>
<feature type="coiled-coil region" evidence="8">
    <location>
        <begin position="1346"/>
        <end position="1399"/>
    </location>
</feature>
<evidence type="ECO:0000259" key="10">
    <source>
        <dbReference type="PROSITE" id="PS50011"/>
    </source>
</evidence>
<feature type="binding site" evidence="7">
    <location>
        <position position="67"/>
    </location>
    <ligand>
        <name>ATP</name>
        <dbReference type="ChEBI" id="CHEBI:30616"/>
    </ligand>
</feature>
<dbReference type="InterPro" id="IPR051585">
    <property type="entry name" value="STE20_Ser/Thr_Kinases"/>
</dbReference>
<evidence type="ECO:0000256" key="7">
    <source>
        <dbReference type="PROSITE-ProRule" id="PRU10141"/>
    </source>
</evidence>
<keyword evidence="2" id="KW-0597">Phosphoprotein</keyword>
<keyword evidence="12" id="KW-1185">Reference proteome</keyword>
<keyword evidence="8" id="KW-0175">Coiled coil</keyword>
<feature type="compositionally biased region" description="Basic and acidic residues" evidence="9">
    <location>
        <begin position="364"/>
        <end position="384"/>
    </location>
</feature>
<feature type="compositionally biased region" description="Basic and acidic residues" evidence="9">
    <location>
        <begin position="409"/>
        <end position="423"/>
    </location>
</feature>
<dbReference type="SMART" id="SM00220">
    <property type="entry name" value="S_TKc"/>
    <property type="match status" value="1"/>
</dbReference>
<dbReference type="PROSITE" id="PS50011">
    <property type="entry name" value="PROTEIN_KINASE_DOM"/>
    <property type="match status" value="1"/>
</dbReference>
<name>A0A6L2PD12_COPFO</name>
<feature type="compositionally biased region" description="Basic and acidic residues" evidence="9">
    <location>
        <begin position="953"/>
        <end position="991"/>
    </location>
</feature>
<dbReference type="PROSITE" id="PS00107">
    <property type="entry name" value="PROTEIN_KINASE_ATP"/>
    <property type="match status" value="1"/>
</dbReference>
<dbReference type="EMBL" id="BLKM01003281">
    <property type="protein sequence ID" value="GFG28218.1"/>
    <property type="molecule type" value="Genomic_DNA"/>
</dbReference>
<keyword evidence="4 7" id="KW-0547">Nucleotide-binding</keyword>
<dbReference type="FunFam" id="3.30.200.20:FF:000353">
    <property type="entry name" value="Sterile20-like kinase, isoform B"/>
    <property type="match status" value="1"/>
</dbReference>
<evidence type="ECO:0000256" key="8">
    <source>
        <dbReference type="SAM" id="Coils"/>
    </source>
</evidence>
<feature type="compositionally biased region" description="Low complexity" evidence="9">
    <location>
        <begin position="908"/>
        <end position="930"/>
    </location>
</feature>
<feature type="region of interest" description="Disordered" evidence="9">
    <location>
        <begin position="802"/>
        <end position="841"/>
    </location>
</feature>
<feature type="compositionally biased region" description="Basic and acidic residues" evidence="9">
    <location>
        <begin position="434"/>
        <end position="445"/>
    </location>
</feature>
<dbReference type="PANTHER" id="PTHR46538:SF3">
    <property type="entry name" value="PROTEIN KINASE DOMAIN-CONTAINING PROTEIN"/>
    <property type="match status" value="1"/>
</dbReference>
<protein>
    <recommendedName>
        <fullName evidence="10">Protein kinase domain-containing protein</fullName>
    </recommendedName>
</protein>
<feature type="compositionally biased region" description="Basic and acidic residues" evidence="9">
    <location>
        <begin position="802"/>
        <end position="812"/>
    </location>
</feature>
<dbReference type="InterPro" id="IPR022165">
    <property type="entry name" value="PKK"/>
</dbReference>
<evidence type="ECO:0000256" key="9">
    <source>
        <dbReference type="SAM" id="MobiDB-lite"/>
    </source>
</evidence>
<comment type="caution">
    <text evidence="11">The sequence shown here is derived from an EMBL/GenBank/DDBJ whole genome shotgun (WGS) entry which is preliminary data.</text>
</comment>
<organism evidence="11 12">
    <name type="scientific">Coptotermes formosanus</name>
    <name type="common">Formosan subterranean termite</name>
    <dbReference type="NCBI Taxonomy" id="36987"/>
    <lineage>
        <taxon>Eukaryota</taxon>
        <taxon>Metazoa</taxon>
        <taxon>Ecdysozoa</taxon>
        <taxon>Arthropoda</taxon>
        <taxon>Hexapoda</taxon>
        <taxon>Insecta</taxon>
        <taxon>Pterygota</taxon>
        <taxon>Neoptera</taxon>
        <taxon>Polyneoptera</taxon>
        <taxon>Dictyoptera</taxon>
        <taxon>Blattodea</taxon>
        <taxon>Blattoidea</taxon>
        <taxon>Termitoidae</taxon>
        <taxon>Rhinotermitidae</taxon>
        <taxon>Coptotermes</taxon>
    </lineage>
</organism>
<evidence type="ECO:0000256" key="5">
    <source>
        <dbReference type="ARBA" id="ARBA00022777"/>
    </source>
</evidence>
<keyword evidence="3" id="KW-0808">Transferase</keyword>
<feature type="region of interest" description="Disordered" evidence="9">
    <location>
        <begin position="323"/>
        <end position="543"/>
    </location>
</feature>
<gene>
    <name evidence="11" type="ORF">Cfor_07861</name>
</gene>
<dbReference type="OrthoDB" id="10027016at2759"/>
<reference evidence="12" key="1">
    <citation type="submission" date="2020-01" db="EMBL/GenBank/DDBJ databases">
        <title>Draft genome sequence of the Termite Coptotermes fromosanus.</title>
        <authorList>
            <person name="Itakura S."/>
            <person name="Yosikawa Y."/>
            <person name="Umezawa K."/>
        </authorList>
    </citation>
    <scope>NUCLEOTIDE SEQUENCE [LARGE SCALE GENOMIC DNA]</scope>
</reference>
<evidence type="ECO:0000256" key="3">
    <source>
        <dbReference type="ARBA" id="ARBA00022679"/>
    </source>
</evidence>
<keyword evidence="5" id="KW-0418">Kinase</keyword>
<evidence type="ECO:0000256" key="6">
    <source>
        <dbReference type="ARBA" id="ARBA00022840"/>
    </source>
</evidence>
<proteinExistence type="predicted"/>
<evidence type="ECO:0000256" key="1">
    <source>
        <dbReference type="ARBA" id="ARBA00022527"/>
    </source>
</evidence>
<feature type="compositionally biased region" description="Low complexity" evidence="9">
    <location>
        <begin position="1475"/>
        <end position="1493"/>
    </location>
</feature>
<feature type="compositionally biased region" description="Low complexity" evidence="9">
    <location>
        <begin position="1451"/>
        <end position="1461"/>
    </location>
</feature>
<dbReference type="PANTHER" id="PTHR46538">
    <property type="entry name" value="PROTEIN KINASE DOMAIN-CONTAINING PROTEIN"/>
    <property type="match status" value="1"/>
</dbReference>
<feature type="compositionally biased region" description="Polar residues" evidence="9">
    <location>
        <begin position="470"/>
        <end position="491"/>
    </location>
</feature>
<feature type="coiled-coil region" evidence="8">
    <location>
        <begin position="1255"/>
        <end position="1285"/>
    </location>
</feature>
<dbReference type="Proteomes" id="UP000502823">
    <property type="component" value="Unassembled WGS sequence"/>
</dbReference>
<accession>A0A6L2PD12</accession>
<evidence type="ECO:0000256" key="4">
    <source>
        <dbReference type="ARBA" id="ARBA00022741"/>
    </source>
</evidence>
<keyword evidence="6 7" id="KW-0067">ATP-binding</keyword>
<dbReference type="PROSITE" id="PS00108">
    <property type="entry name" value="PROTEIN_KINASE_ST"/>
    <property type="match status" value="1"/>
</dbReference>
<dbReference type="GO" id="GO:0004674">
    <property type="term" value="F:protein serine/threonine kinase activity"/>
    <property type="evidence" value="ECO:0007669"/>
    <property type="project" value="UniProtKB-KW"/>
</dbReference>
<feature type="coiled-coil region" evidence="8">
    <location>
        <begin position="1180"/>
        <end position="1230"/>
    </location>
</feature>
<dbReference type="SUPFAM" id="SSF56112">
    <property type="entry name" value="Protein kinase-like (PK-like)"/>
    <property type="match status" value="1"/>
</dbReference>